<sequence>GKRMRMVWKPNDGDGDSSTYLVERSMNILKGHPTWKVFMGNVDFSIERGSKDEPPHYVYLDDRACYAVYCSKAYSHDDLHTFWPFDFSTQGTIKQGRKNRGRKAYLDDSCAEIARAPLRSKGKWYDFTGDPKVTEYRPVRP</sequence>
<accession>A0A6A6X4W0</accession>
<dbReference type="OrthoDB" id="3650389at2759"/>
<feature type="non-terminal residue" evidence="1">
    <location>
        <position position="1"/>
    </location>
</feature>
<dbReference type="EMBL" id="MU002028">
    <property type="protein sequence ID" value="KAF2791271.1"/>
    <property type="molecule type" value="Genomic_DNA"/>
</dbReference>
<protein>
    <submittedName>
        <fullName evidence="1">Uncharacterized protein</fullName>
    </submittedName>
</protein>
<gene>
    <name evidence="1" type="ORF">K505DRAFT_188535</name>
</gene>
<evidence type="ECO:0000313" key="1">
    <source>
        <dbReference type="EMBL" id="KAF2791271.1"/>
    </source>
</evidence>
<proteinExistence type="predicted"/>
<feature type="non-terminal residue" evidence="1">
    <location>
        <position position="141"/>
    </location>
</feature>
<name>A0A6A6X4W0_9PLEO</name>
<evidence type="ECO:0000313" key="2">
    <source>
        <dbReference type="Proteomes" id="UP000799757"/>
    </source>
</evidence>
<dbReference type="AlphaFoldDB" id="A0A6A6X4W0"/>
<organism evidence="1 2">
    <name type="scientific">Melanomma pulvis-pyrius CBS 109.77</name>
    <dbReference type="NCBI Taxonomy" id="1314802"/>
    <lineage>
        <taxon>Eukaryota</taxon>
        <taxon>Fungi</taxon>
        <taxon>Dikarya</taxon>
        <taxon>Ascomycota</taxon>
        <taxon>Pezizomycotina</taxon>
        <taxon>Dothideomycetes</taxon>
        <taxon>Pleosporomycetidae</taxon>
        <taxon>Pleosporales</taxon>
        <taxon>Melanommataceae</taxon>
        <taxon>Melanomma</taxon>
    </lineage>
</organism>
<reference evidence="1" key="1">
    <citation type="journal article" date="2020" name="Stud. Mycol.">
        <title>101 Dothideomycetes genomes: a test case for predicting lifestyles and emergence of pathogens.</title>
        <authorList>
            <person name="Haridas S."/>
            <person name="Albert R."/>
            <person name="Binder M."/>
            <person name="Bloem J."/>
            <person name="Labutti K."/>
            <person name="Salamov A."/>
            <person name="Andreopoulos B."/>
            <person name="Baker S."/>
            <person name="Barry K."/>
            <person name="Bills G."/>
            <person name="Bluhm B."/>
            <person name="Cannon C."/>
            <person name="Castanera R."/>
            <person name="Culley D."/>
            <person name="Daum C."/>
            <person name="Ezra D."/>
            <person name="Gonzalez J."/>
            <person name="Henrissat B."/>
            <person name="Kuo A."/>
            <person name="Liang C."/>
            <person name="Lipzen A."/>
            <person name="Lutzoni F."/>
            <person name="Magnuson J."/>
            <person name="Mondo S."/>
            <person name="Nolan M."/>
            <person name="Ohm R."/>
            <person name="Pangilinan J."/>
            <person name="Park H.-J."/>
            <person name="Ramirez L."/>
            <person name="Alfaro M."/>
            <person name="Sun H."/>
            <person name="Tritt A."/>
            <person name="Yoshinaga Y."/>
            <person name="Zwiers L.-H."/>
            <person name="Turgeon B."/>
            <person name="Goodwin S."/>
            <person name="Spatafora J."/>
            <person name="Crous P."/>
            <person name="Grigoriev I."/>
        </authorList>
    </citation>
    <scope>NUCLEOTIDE SEQUENCE</scope>
    <source>
        <strain evidence="1">CBS 109.77</strain>
    </source>
</reference>
<keyword evidence="2" id="KW-1185">Reference proteome</keyword>
<dbReference type="Proteomes" id="UP000799757">
    <property type="component" value="Unassembled WGS sequence"/>
</dbReference>